<dbReference type="eggNOG" id="COG1309">
    <property type="taxonomic scope" value="Bacteria"/>
</dbReference>
<evidence type="ECO:0000256" key="1">
    <source>
        <dbReference type="ARBA" id="ARBA00023125"/>
    </source>
</evidence>
<sequence>MDDKKEKLQSAAHFLFLKNGYKNTNIAQIAKKAGVAVGSFYNYYPSKQAIFLEVYIAENEAVRNRFVQEINWEGDIEQLIGQFFAYTVKNIMNNNILIEWNNGSVSKMLHDYYYSQTGRENNSFYRFLQETVSKRLQKEKIAPDLIGKVLKVFDFIYYIDCHVTGHEFEGYNETLQTFVQYFIKGITSATIIKDRTSLYSP</sequence>
<evidence type="ECO:0000259" key="3">
    <source>
        <dbReference type="PROSITE" id="PS50977"/>
    </source>
</evidence>
<name>C8PNJ5_9SPIR</name>
<dbReference type="Gene3D" id="1.10.357.10">
    <property type="entry name" value="Tetracycline Repressor, domain 2"/>
    <property type="match status" value="1"/>
</dbReference>
<dbReference type="AlphaFoldDB" id="C8PNJ5"/>
<organism evidence="4 5">
    <name type="scientific">Treponema vincentii ATCC 35580</name>
    <dbReference type="NCBI Taxonomy" id="596324"/>
    <lineage>
        <taxon>Bacteria</taxon>
        <taxon>Pseudomonadati</taxon>
        <taxon>Spirochaetota</taxon>
        <taxon>Spirochaetia</taxon>
        <taxon>Spirochaetales</taxon>
        <taxon>Treponemataceae</taxon>
        <taxon>Treponema</taxon>
    </lineage>
</organism>
<reference evidence="4 5" key="1">
    <citation type="submission" date="2009-07" db="EMBL/GenBank/DDBJ databases">
        <authorList>
            <person name="Madupu R."/>
            <person name="Sebastian Y."/>
            <person name="Durkin A.S."/>
            <person name="Torralba M."/>
            <person name="Methe B."/>
            <person name="Sutton G.G."/>
            <person name="Strausberg R.L."/>
            <person name="Nelson K.E."/>
        </authorList>
    </citation>
    <scope>NUCLEOTIDE SEQUENCE [LARGE SCALE GENOMIC DNA]</scope>
    <source>
        <strain evidence="4 5">ATCC 35580</strain>
    </source>
</reference>
<dbReference type="RefSeq" id="WP_006188109.1">
    <property type="nucleotide sequence ID" value="NZ_ACYH01000014.1"/>
</dbReference>
<dbReference type="Proteomes" id="UP000004509">
    <property type="component" value="Unassembled WGS sequence"/>
</dbReference>
<protein>
    <submittedName>
        <fullName evidence="4">Transcriptional regulator, TetR family</fullName>
    </submittedName>
</protein>
<dbReference type="PROSITE" id="PS50977">
    <property type="entry name" value="HTH_TETR_2"/>
    <property type="match status" value="1"/>
</dbReference>
<dbReference type="EMBL" id="ACYH01000014">
    <property type="protein sequence ID" value="EEV21006.1"/>
    <property type="molecule type" value="Genomic_DNA"/>
</dbReference>
<dbReference type="InterPro" id="IPR009057">
    <property type="entry name" value="Homeodomain-like_sf"/>
</dbReference>
<feature type="DNA-binding region" description="H-T-H motif" evidence="2">
    <location>
        <begin position="25"/>
        <end position="44"/>
    </location>
</feature>
<dbReference type="GO" id="GO:0003677">
    <property type="term" value="F:DNA binding"/>
    <property type="evidence" value="ECO:0007669"/>
    <property type="project" value="UniProtKB-UniRule"/>
</dbReference>
<dbReference type="SUPFAM" id="SSF46689">
    <property type="entry name" value="Homeodomain-like"/>
    <property type="match status" value="1"/>
</dbReference>
<dbReference type="PANTHER" id="PTHR43479">
    <property type="entry name" value="ACREF/ENVCD OPERON REPRESSOR-RELATED"/>
    <property type="match status" value="1"/>
</dbReference>
<proteinExistence type="predicted"/>
<gene>
    <name evidence="4" type="ORF">TREVI0001_2391</name>
</gene>
<evidence type="ECO:0000256" key="2">
    <source>
        <dbReference type="PROSITE-ProRule" id="PRU00335"/>
    </source>
</evidence>
<dbReference type="PRINTS" id="PR00455">
    <property type="entry name" value="HTHTETR"/>
</dbReference>
<evidence type="ECO:0000313" key="4">
    <source>
        <dbReference type="EMBL" id="EEV21006.1"/>
    </source>
</evidence>
<dbReference type="InterPro" id="IPR050624">
    <property type="entry name" value="HTH-type_Tx_Regulator"/>
</dbReference>
<dbReference type="InterPro" id="IPR001647">
    <property type="entry name" value="HTH_TetR"/>
</dbReference>
<comment type="caution">
    <text evidence="4">The sequence shown here is derived from an EMBL/GenBank/DDBJ whole genome shotgun (WGS) entry which is preliminary data.</text>
</comment>
<accession>C8PNJ5</accession>
<feature type="domain" description="HTH tetR-type" evidence="3">
    <location>
        <begin position="2"/>
        <end position="62"/>
    </location>
</feature>
<evidence type="ECO:0000313" key="5">
    <source>
        <dbReference type="Proteomes" id="UP000004509"/>
    </source>
</evidence>
<keyword evidence="1 2" id="KW-0238">DNA-binding</keyword>
<dbReference type="STRING" id="596324.TREVI0001_2391"/>
<dbReference type="Pfam" id="PF00440">
    <property type="entry name" value="TetR_N"/>
    <property type="match status" value="1"/>
</dbReference>
<dbReference type="PANTHER" id="PTHR43479:SF11">
    <property type="entry name" value="ACREF_ENVCD OPERON REPRESSOR-RELATED"/>
    <property type="match status" value="1"/>
</dbReference>
<dbReference type="OrthoDB" id="9812484at2"/>